<proteinExistence type="predicted"/>
<evidence type="ECO:0000256" key="3">
    <source>
        <dbReference type="ARBA" id="ARBA00049244"/>
    </source>
</evidence>
<keyword evidence="4" id="KW-0808">Transferase</keyword>
<dbReference type="Pfam" id="PF13177">
    <property type="entry name" value="DNA_pol3_delta2"/>
    <property type="match status" value="1"/>
</dbReference>
<organism evidence="4 5">
    <name type="scientific">Shewanella youngdeokensis</name>
    <dbReference type="NCBI Taxonomy" id="2999068"/>
    <lineage>
        <taxon>Bacteria</taxon>
        <taxon>Pseudomonadati</taxon>
        <taxon>Pseudomonadota</taxon>
        <taxon>Gammaproteobacteria</taxon>
        <taxon>Alteromonadales</taxon>
        <taxon>Shewanellaceae</taxon>
        <taxon>Shewanella</taxon>
    </lineage>
</organism>
<evidence type="ECO:0000256" key="2">
    <source>
        <dbReference type="ARBA" id="ARBA00022932"/>
    </source>
</evidence>
<dbReference type="EC" id="2.7.7.7" evidence="1"/>
<sequence length="305" mass="33424">MHNLPWLKAAHDGFIAQLNRQQVAHAYLVGLDAGYGGEMLALDMAGAALCSQIGQSGACGNCKSCQLQSANSHPDFYQIEADGSQIKVDQIRTLCQKLTSTSQQGGRRVAVILNCERLNQASANALLKTLEEPGKDIVLLLQANMPSRLMATISSRCQRIQVKIPTRLEVKTWLADALKVSDDFSWCLPVVGGPLALVSAVESGRYQTLLDFRKAWAQSLSSGHLCDTLQIVTEKQVSDAIKVLYLVLHRKLIKDQNLDPLKRTALAAFCADVMQQEKRLSVMSTVNSLGLFEGLIIEYTKLIGR</sequence>
<keyword evidence="5" id="KW-1185">Reference proteome</keyword>
<evidence type="ECO:0000313" key="5">
    <source>
        <dbReference type="Proteomes" id="UP001529491"/>
    </source>
</evidence>
<evidence type="ECO:0000256" key="1">
    <source>
        <dbReference type="ARBA" id="ARBA00012417"/>
    </source>
</evidence>
<protein>
    <recommendedName>
        <fullName evidence="1">DNA-directed DNA polymerase</fullName>
        <ecNumber evidence="1">2.7.7.7</ecNumber>
    </recommendedName>
</protein>
<name>A0ABZ0JU11_9GAMM</name>
<dbReference type="RefSeq" id="WP_310471418.1">
    <property type="nucleotide sequence ID" value="NZ_CP136522.1"/>
</dbReference>
<dbReference type="PANTHER" id="PTHR11669">
    <property type="entry name" value="REPLICATION FACTOR C / DNA POLYMERASE III GAMMA-TAU SUBUNIT"/>
    <property type="match status" value="1"/>
</dbReference>
<dbReference type="NCBIfam" id="TIGR00678">
    <property type="entry name" value="holB"/>
    <property type="match status" value="1"/>
</dbReference>
<dbReference type="EMBL" id="CP136522">
    <property type="protein sequence ID" value="WOT03795.1"/>
    <property type="molecule type" value="Genomic_DNA"/>
</dbReference>
<evidence type="ECO:0000313" key="4">
    <source>
        <dbReference type="EMBL" id="WOT03795.1"/>
    </source>
</evidence>
<keyword evidence="2" id="KW-0239">DNA-directed DNA polymerase</keyword>
<dbReference type="InterPro" id="IPR027417">
    <property type="entry name" value="P-loop_NTPase"/>
</dbReference>
<comment type="catalytic activity">
    <reaction evidence="3">
        <text>DNA(n) + a 2'-deoxyribonucleoside 5'-triphosphate = DNA(n+1) + diphosphate</text>
        <dbReference type="Rhea" id="RHEA:22508"/>
        <dbReference type="Rhea" id="RHEA-COMP:17339"/>
        <dbReference type="Rhea" id="RHEA-COMP:17340"/>
        <dbReference type="ChEBI" id="CHEBI:33019"/>
        <dbReference type="ChEBI" id="CHEBI:61560"/>
        <dbReference type="ChEBI" id="CHEBI:173112"/>
        <dbReference type="EC" id="2.7.7.7"/>
    </reaction>
</comment>
<dbReference type="GO" id="GO:0003887">
    <property type="term" value="F:DNA-directed DNA polymerase activity"/>
    <property type="evidence" value="ECO:0007669"/>
    <property type="project" value="UniProtKB-EC"/>
</dbReference>
<dbReference type="SUPFAM" id="SSF52540">
    <property type="entry name" value="P-loop containing nucleoside triphosphate hydrolases"/>
    <property type="match status" value="1"/>
</dbReference>
<keyword evidence="4" id="KW-0548">Nucleotidyltransferase</keyword>
<accession>A0ABZ0JU11</accession>
<dbReference type="Proteomes" id="UP001529491">
    <property type="component" value="Chromosome"/>
</dbReference>
<dbReference type="InterPro" id="IPR004622">
    <property type="entry name" value="DNA_pol_HolB"/>
</dbReference>
<dbReference type="Gene3D" id="3.40.50.300">
    <property type="entry name" value="P-loop containing nucleotide triphosphate hydrolases"/>
    <property type="match status" value="1"/>
</dbReference>
<gene>
    <name evidence="4" type="primary">holB</name>
    <name evidence="4" type="ORF">RGE70_10605</name>
</gene>
<dbReference type="InterPro" id="IPR050238">
    <property type="entry name" value="DNA_Rep/Repair_Clamp_Loader"/>
</dbReference>
<dbReference type="PANTHER" id="PTHR11669:SF8">
    <property type="entry name" value="DNA POLYMERASE III SUBUNIT DELTA"/>
    <property type="match status" value="1"/>
</dbReference>
<reference evidence="4 5" key="1">
    <citation type="submission" date="2023-10" db="EMBL/GenBank/DDBJ databases">
        <title>Complete genome sequence of Shewanella sp. DAU334.</title>
        <authorList>
            <person name="Lee Y.-S."/>
            <person name="Jeong H.-R."/>
            <person name="Hwang E.-J."/>
            <person name="Choi Y.-L."/>
            <person name="Kim G.-D."/>
        </authorList>
    </citation>
    <scope>NUCLEOTIDE SEQUENCE [LARGE SCALE GENOMIC DNA]</scope>
    <source>
        <strain evidence="4 5">DAU334</strain>
    </source>
</reference>